<sequence>MPSFFKTLTLNVLLAGALVVQVANAHPLTDTNVRNLIAGDDIDSDVDVLGDFENRGKKHPKLSTADFPSKGYSCPKTNKYPEITTYTSGQLTKAYAKAAKYANEERYPHRFANYDGLPFPCGSKTMEFVLDKKDPGTVYNGGEVKELPDRLIFEYSRKGETARAQFCGVIRHEGDGFVNCPTV</sequence>
<dbReference type="RefSeq" id="XP_015405970.1">
    <property type="nucleotide sequence ID" value="XM_015552221.1"/>
</dbReference>
<dbReference type="OrthoDB" id="5425539at2759"/>
<evidence type="ECO:0000256" key="7">
    <source>
        <dbReference type="ARBA" id="ARBA00023239"/>
    </source>
</evidence>
<keyword evidence="11" id="KW-1185">Reference proteome</keyword>
<evidence type="ECO:0000256" key="4">
    <source>
        <dbReference type="ARBA" id="ARBA00022759"/>
    </source>
</evidence>
<reference evidence="10 11" key="1">
    <citation type="submission" date="2014-06" db="EMBL/GenBank/DDBJ databases">
        <title>The Genome of the Aflatoxigenic Filamentous Fungus Aspergillus nomius.</title>
        <authorList>
            <person name="Moore M.G."/>
            <person name="Shannon B.M."/>
            <person name="Brian M.M."/>
        </authorList>
    </citation>
    <scope>NUCLEOTIDE SEQUENCE [LARGE SCALE GENOMIC DNA]</scope>
    <source>
        <strain evidence="10 11">NRRL 13137</strain>
    </source>
</reference>
<dbReference type="PANTHER" id="PTHR42104:SF1">
    <property type="entry name" value="EXTRACELLULAR GUANYL-SPECIFIC RIBONUCLEASE RNTA (AFU_ORTHOLOGUE AFUA_4G03230)"/>
    <property type="match status" value="1"/>
</dbReference>
<keyword evidence="3" id="KW-0540">Nuclease</keyword>
<dbReference type="EC" id="4.6.1.24" evidence="2"/>
<dbReference type="GO" id="GO:0003723">
    <property type="term" value="F:RNA binding"/>
    <property type="evidence" value="ECO:0007669"/>
    <property type="project" value="InterPro"/>
</dbReference>
<keyword evidence="7" id="KW-0456">Lyase</keyword>
<evidence type="ECO:0000256" key="8">
    <source>
        <dbReference type="ARBA" id="ARBA00034015"/>
    </source>
</evidence>
<evidence type="ECO:0000313" key="10">
    <source>
        <dbReference type="EMBL" id="KNG85047.1"/>
    </source>
</evidence>
<keyword evidence="6" id="KW-1015">Disulfide bond</keyword>
<comment type="catalytic activity">
    <reaction evidence="8">
        <text>[RNA] containing guanosine + H2O = an [RNA fragment]-3'-guanosine-3'-phosphate + a 5'-hydroxy-ribonucleotide-3'-[RNA fragment].</text>
        <dbReference type="EC" id="4.6.1.24"/>
    </reaction>
</comment>
<evidence type="ECO:0000256" key="6">
    <source>
        <dbReference type="ARBA" id="ARBA00023157"/>
    </source>
</evidence>
<dbReference type="Pfam" id="PF00545">
    <property type="entry name" value="Ribonuclease"/>
    <property type="match status" value="1"/>
</dbReference>
<evidence type="ECO:0000256" key="5">
    <source>
        <dbReference type="ARBA" id="ARBA00022801"/>
    </source>
</evidence>
<dbReference type="EMBL" id="JNOM01000175">
    <property type="protein sequence ID" value="KNG85047.1"/>
    <property type="molecule type" value="Genomic_DNA"/>
</dbReference>
<comment type="similarity">
    <text evidence="1">Belongs to the ribonuclease N1/T1 family.</text>
</comment>
<evidence type="ECO:0000256" key="2">
    <source>
        <dbReference type="ARBA" id="ARBA00012549"/>
    </source>
</evidence>
<dbReference type="GO" id="GO:0046589">
    <property type="term" value="F:ribonuclease T1 activity"/>
    <property type="evidence" value="ECO:0007669"/>
    <property type="project" value="UniProtKB-EC"/>
</dbReference>
<feature type="signal peptide" evidence="9">
    <location>
        <begin position="1"/>
        <end position="25"/>
    </location>
</feature>
<name>A0A0L1IZX8_ASPN3</name>
<dbReference type="GeneID" id="26808769"/>
<feature type="chain" id="PRO_5005553035" description="ribonuclease T1" evidence="9">
    <location>
        <begin position="26"/>
        <end position="183"/>
    </location>
</feature>
<keyword evidence="4" id="KW-0255">Endonuclease</keyword>
<dbReference type="Gene3D" id="3.10.450.30">
    <property type="entry name" value="Microbial ribonucleases"/>
    <property type="match status" value="1"/>
</dbReference>
<accession>A0A0L1IZX8</accession>
<keyword evidence="5" id="KW-0378">Hydrolase</keyword>
<evidence type="ECO:0000256" key="9">
    <source>
        <dbReference type="SAM" id="SignalP"/>
    </source>
</evidence>
<evidence type="ECO:0000313" key="11">
    <source>
        <dbReference type="Proteomes" id="UP000037505"/>
    </source>
</evidence>
<evidence type="ECO:0000256" key="3">
    <source>
        <dbReference type="ARBA" id="ARBA00022722"/>
    </source>
</evidence>
<dbReference type="SUPFAM" id="SSF53933">
    <property type="entry name" value="Microbial ribonucleases"/>
    <property type="match status" value="1"/>
</dbReference>
<dbReference type="PANTHER" id="PTHR42104">
    <property type="entry name" value="EXTRACELLULAR GUANYL-SPECIFIC RIBONUCLEASE RNTA (AFU_ORTHOLOGUE AFUA_4G03230)"/>
    <property type="match status" value="1"/>
</dbReference>
<evidence type="ECO:0000256" key="1">
    <source>
        <dbReference type="ARBA" id="ARBA00009006"/>
    </source>
</evidence>
<protein>
    <recommendedName>
        <fullName evidence="2">ribonuclease T1</fullName>
        <ecNumber evidence="2">4.6.1.24</ecNumber>
    </recommendedName>
</protein>
<gene>
    <name evidence="10" type="ORF">ANOM_006965</name>
</gene>
<dbReference type="InterPro" id="IPR016191">
    <property type="entry name" value="Ribonuclease/ribotoxin"/>
</dbReference>
<proteinExistence type="inferred from homology"/>
<organism evidence="10 11">
    <name type="scientific">Aspergillus nomiae NRRL (strain ATCC 15546 / NRRL 13137 / CBS 260.88 / M93)</name>
    <dbReference type="NCBI Taxonomy" id="1509407"/>
    <lineage>
        <taxon>Eukaryota</taxon>
        <taxon>Fungi</taxon>
        <taxon>Dikarya</taxon>
        <taxon>Ascomycota</taxon>
        <taxon>Pezizomycotina</taxon>
        <taxon>Eurotiomycetes</taxon>
        <taxon>Eurotiomycetidae</taxon>
        <taxon>Eurotiales</taxon>
        <taxon>Aspergillaceae</taxon>
        <taxon>Aspergillus</taxon>
        <taxon>Aspergillus subgen. Circumdati</taxon>
    </lineage>
</organism>
<comment type="caution">
    <text evidence="10">The sequence shown here is derived from an EMBL/GenBank/DDBJ whole genome shotgun (WGS) entry which is preliminary data.</text>
</comment>
<dbReference type="Proteomes" id="UP000037505">
    <property type="component" value="Unassembled WGS sequence"/>
</dbReference>
<dbReference type="InterPro" id="IPR000026">
    <property type="entry name" value="N1-like"/>
</dbReference>
<dbReference type="GO" id="GO:0016787">
    <property type="term" value="F:hydrolase activity"/>
    <property type="evidence" value="ECO:0007669"/>
    <property type="project" value="UniProtKB-KW"/>
</dbReference>
<keyword evidence="9" id="KW-0732">Signal</keyword>
<dbReference type="AlphaFoldDB" id="A0A0L1IZX8"/>